<reference evidence="2" key="1">
    <citation type="submission" date="2021-02" db="EMBL/GenBank/DDBJ databases">
        <authorList>
            <person name="Nowell W R."/>
        </authorList>
    </citation>
    <scope>NUCLEOTIDE SEQUENCE</scope>
</reference>
<name>A0A815G4Q7_ADIRI</name>
<evidence type="ECO:0008006" key="6">
    <source>
        <dbReference type="Google" id="ProtNLM"/>
    </source>
</evidence>
<dbReference type="Proteomes" id="UP000663852">
    <property type="component" value="Unassembled WGS sequence"/>
</dbReference>
<accession>A0A815G4Q7</accession>
<dbReference type="PANTHER" id="PTHR31642:SF310">
    <property type="entry name" value="FATTY ALCOHOL:CAFFEOYL-COA ACYLTRANSFERASE"/>
    <property type="match status" value="1"/>
</dbReference>
<dbReference type="AlphaFoldDB" id="A0A815G4Q7"/>
<protein>
    <recommendedName>
        <fullName evidence="6">Condensation domain-containing protein</fullName>
    </recommendedName>
</protein>
<dbReference type="EMBL" id="CAJNOR010003906">
    <property type="protein sequence ID" value="CAF1458468.1"/>
    <property type="molecule type" value="Genomic_DNA"/>
</dbReference>
<dbReference type="Pfam" id="PF02458">
    <property type="entry name" value="Transferase"/>
    <property type="match status" value="1"/>
</dbReference>
<dbReference type="OrthoDB" id="10001129at2759"/>
<evidence type="ECO:0000313" key="3">
    <source>
        <dbReference type="EMBL" id="CAF1458468.1"/>
    </source>
</evidence>
<sequence length="389" mass="45061">MAKSTCLSLCDVLMPCAYIRSLLIFDYEINSLEKDFLEFLHIYCPQAFQCIKNEQIVDCGEDRQVFSYESRSNESLSKYFHNDSSIDDLFPYSFKPNDVSPLIFLHQIRFDDGTILVFGCHHYFSDGHGFSLLGQRFSLWLKGKRPTLLDHDRSKLNYLANSSTIQFEHKEMSVIEPIHSFDFLSSTQTVIKHFTKENLFTKLGITNEKLSTNDVLVGWLTQTISRIRQLPSETTVKVGMALNTRMFLPDIDENYFGNASFYICFSFSMTDLLHRTVTQLAEQINLDKRKFMNREYLQSALAYMAKYHHQSPIYLGWEAHGGVDLSISNWSKFPLYQCDFGKGTPRAFRIPSILFDGLIFILPTSNPNEIELHITLKHQHTKELLTELN</sequence>
<evidence type="ECO:0000313" key="5">
    <source>
        <dbReference type="Proteomes" id="UP000663852"/>
    </source>
</evidence>
<organism evidence="2 5">
    <name type="scientific">Adineta ricciae</name>
    <name type="common">Rotifer</name>
    <dbReference type="NCBI Taxonomy" id="249248"/>
    <lineage>
        <taxon>Eukaryota</taxon>
        <taxon>Metazoa</taxon>
        <taxon>Spiralia</taxon>
        <taxon>Gnathifera</taxon>
        <taxon>Rotifera</taxon>
        <taxon>Eurotatoria</taxon>
        <taxon>Bdelloidea</taxon>
        <taxon>Adinetida</taxon>
        <taxon>Adinetidae</taxon>
        <taxon>Adineta</taxon>
    </lineage>
</organism>
<evidence type="ECO:0000313" key="2">
    <source>
        <dbReference type="EMBL" id="CAF1333810.1"/>
    </source>
</evidence>
<dbReference type="EMBL" id="CAJNOJ010000247">
    <property type="protein sequence ID" value="CAF1333810.1"/>
    <property type="molecule type" value="Genomic_DNA"/>
</dbReference>
<dbReference type="GO" id="GO:0016747">
    <property type="term" value="F:acyltransferase activity, transferring groups other than amino-acyl groups"/>
    <property type="evidence" value="ECO:0007669"/>
    <property type="project" value="TreeGrafter"/>
</dbReference>
<keyword evidence="1" id="KW-0808">Transferase</keyword>
<dbReference type="Gene3D" id="3.30.559.10">
    <property type="entry name" value="Chloramphenicol acetyltransferase-like domain"/>
    <property type="match status" value="2"/>
</dbReference>
<gene>
    <name evidence="2" type="ORF">EDS130_LOCUS32343</name>
    <name evidence="3" type="ORF">XAT740_LOCUS37296</name>
</gene>
<proteinExistence type="predicted"/>
<dbReference type="Proteomes" id="UP000663828">
    <property type="component" value="Unassembled WGS sequence"/>
</dbReference>
<evidence type="ECO:0000313" key="4">
    <source>
        <dbReference type="Proteomes" id="UP000663828"/>
    </source>
</evidence>
<comment type="caution">
    <text evidence="2">The sequence shown here is derived from an EMBL/GenBank/DDBJ whole genome shotgun (WGS) entry which is preliminary data.</text>
</comment>
<dbReference type="PANTHER" id="PTHR31642">
    <property type="entry name" value="TRICHOTHECENE 3-O-ACETYLTRANSFERASE"/>
    <property type="match status" value="1"/>
</dbReference>
<dbReference type="InterPro" id="IPR023213">
    <property type="entry name" value="CAT-like_dom_sf"/>
</dbReference>
<evidence type="ECO:0000256" key="1">
    <source>
        <dbReference type="ARBA" id="ARBA00022679"/>
    </source>
</evidence>
<keyword evidence="4" id="KW-1185">Reference proteome</keyword>
<dbReference type="InterPro" id="IPR050317">
    <property type="entry name" value="Plant_Fungal_Acyltransferase"/>
</dbReference>